<comment type="caution">
    <text evidence="1">The sequence shown here is derived from an EMBL/GenBank/DDBJ whole genome shotgun (WGS) entry which is preliminary data.</text>
</comment>
<organism evidence="1 2">
    <name type="scientific">Actinomyces urogenitalis DORA_12</name>
    <dbReference type="NCBI Taxonomy" id="1403939"/>
    <lineage>
        <taxon>Bacteria</taxon>
        <taxon>Bacillati</taxon>
        <taxon>Actinomycetota</taxon>
        <taxon>Actinomycetes</taxon>
        <taxon>Actinomycetales</taxon>
        <taxon>Actinomycetaceae</taxon>
        <taxon>Actinomyces</taxon>
    </lineage>
</organism>
<accession>W1VTJ4</accession>
<evidence type="ECO:0000313" key="1">
    <source>
        <dbReference type="EMBL" id="ETJ07419.1"/>
    </source>
</evidence>
<dbReference type="AlphaFoldDB" id="W1VTJ4"/>
<evidence type="ECO:0000313" key="2">
    <source>
        <dbReference type="Proteomes" id="UP000018852"/>
    </source>
</evidence>
<dbReference type="EMBL" id="AZLV01000051">
    <property type="protein sequence ID" value="ETJ07419.1"/>
    <property type="molecule type" value="Genomic_DNA"/>
</dbReference>
<feature type="non-terminal residue" evidence="1">
    <location>
        <position position="1"/>
    </location>
</feature>
<dbReference type="InterPro" id="IPR009010">
    <property type="entry name" value="Asp_de-COase-like_dom_sf"/>
</dbReference>
<gene>
    <name evidence="1" type="ORF">Q605_AUC00051G0002</name>
</gene>
<dbReference type="Proteomes" id="UP000018852">
    <property type="component" value="Unassembled WGS sequence"/>
</dbReference>
<name>W1VTJ4_9ACTO</name>
<dbReference type="SUPFAM" id="SSF50692">
    <property type="entry name" value="ADC-like"/>
    <property type="match status" value="1"/>
</dbReference>
<dbReference type="PATRIC" id="fig|1403939.3.peg.46"/>
<sequence>GLAGGELVSVSTATGEITLPAVVGGVAGGTVWLPECSAGSTVRQSLGAGHGDPVSLSLAVTSSHSEVVR</sequence>
<reference evidence="1 2" key="1">
    <citation type="submission" date="2013-12" db="EMBL/GenBank/DDBJ databases">
        <title>A Varibaculum cambriense genome reconstructed from a premature infant gut community with otherwise low bacterial novelty that shifts toward anaerobic metabolism during the third week of life.</title>
        <authorList>
            <person name="Brown C.T."/>
            <person name="Sharon I."/>
            <person name="Thomas B.C."/>
            <person name="Castelle C.J."/>
            <person name="Morowitz M.J."/>
            <person name="Banfield J.F."/>
        </authorList>
    </citation>
    <scope>NUCLEOTIDE SEQUENCE [LARGE SCALE GENOMIC DNA]</scope>
    <source>
        <strain evidence="2">DORA_12</strain>
    </source>
</reference>
<proteinExistence type="predicted"/>
<protein>
    <submittedName>
        <fullName evidence="1">Putative NADH dehydrogenase subunit G</fullName>
    </submittedName>
</protein>